<dbReference type="AlphaFoldDB" id="A0A4E0S0B7"/>
<dbReference type="InterPro" id="IPR016186">
    <property type="entry name" value="C-type_lectin-like/link_sf"/>
</dbReference>
<protein>
    <recommendedName>
        <fullName evidence="3">C-type lectin domain-containing protein</fullName>
    </recommendedName>
</protein>
<dbReference type="CDD" id="cd00037">
    <property type="entry name" value="CLECT"/>
    <property type="match status" value="1"/>
</dbReference>
<organism evidence="1 2">
    <name type="scientific">Fasciola hepatica</name>
    <name type="common">Liver fluke</name>
    <dbReference type="NCBI Taxonomy" id="6192"/>
    <lineage>
        <taxon>Eukaryota</taxon>
        <taxon>Metazoa</taxon>
        <taxon>Spiralia</taxon>
        <taxon>Lophotrochozoa</taxon>
        <taxon>Platyhelminthes</taxon>
        <taxon>Trematoda</taxon>
        <taxon>Digenea</taxon>
        <taxon>Plagiorchiida</taxon>
        <taxon>Echinostomata</taxon>
        <taxon>Echinostomatoidea</taxon>
        <taxon>Fasciolidae</taxon>
        <taxon>Fasciola</taxon>
    </lineage>
</organism>
<dbReference type="Proteomes" id="UP000230066">
    <property type="component" value="Unassembled WGS sequence"/>
</dbReference>
<dbReference type="Gene3D" id="3.10.100.10">
    <property type="entry name" value="Mannose-Binding Protein A, subunit A"/>
    <property type="match status" value="1"/>
</dbReference>
<evidence type="ECO:0000313" key="1">
    <source>
        <dbReference type="EMBL" id="THD28777.1"/>
    </source>
</evidence>
<dbReference type="EMBL" id="JXXN02000074">
    <property type="protein sequence ID" value="THD28777.1"/>
    <property type="molecule type" value="Genomic_DNA"/>
</dbReference>
<accession>A0A4E0S0B7</accession>
<dbReference type="InterPro" id="IPR016187">
    <property type="entry name" value="CTDL_fold"/>
</dbReference>
<dbReference type="SUPFAM" id="SSF56436">
    <property type="entry name" value="C-type lectin-like"/>
    <property type="match status" value="1"/>
</dbReference>
<keyword evidence="2" id="KW-1185">Reference proteome</keyword>
<proteinExistence type="predicted"/>
<name>A0A4E0S0B7_FASHE</name>
<evidence type="ECO:0008006" key="3">
    <source>
        <dbReference type="Google" id="ProtNLM"/>
    </source>
</evidence>
<comment type="caution">
    <text evidence="1">The sequence shown here is derived from an EMBL/GenBank/DDBJ whole genome shotgun (WGS) entry which is preliminary data.</text>
</comment>
<reference evidence="1" key="1">
    <citation type="submission" date="2019-03" db="EMBL/GenBank/DDBJ databases">
        <title>Improved annotation for the trematode Fasciola hepatica.</title>
        <authorList>
            <person name="Choi Y.-J."/>
            <person name="Martin J."/>
            <person name="Mitreva M."/>
        </authorList>
    </citation>
    <scope>NUCLEOTIDE SEQUENCE [LARGE SCALE GENOMIC DNA]</scope>
</reference>
<gene>
    <name evidence="1" type="ORF">D915_000390</name>
</gene>
<sequence length="193" mass="22238">MLQLRNTIILVFSLYVGPVLANITVEWLIEQHKILFGVPETRQPSRGDFSCAVLTRLALGGAWILNMKSRHLLCPPQYSEACYLIVFNEKKTPMEANELCKTLGLLLWLPVSNFEETVMTSILRSRNIGRIPLRVDVRDERTIMDMEDRVVRHDNFEEMPVFNDGDCFYFEPGSTYWIADYCEPISPFVCVIA</sequence>
<evidence type="ECO:0000313" key="2">
    <source>
        <dbReference type="Proteomes" id="UP000230066"/>
    </source>
</evidence>